<feature type="transmembrane region" description="Helical" evidence="1">
    <location>
        <begin position="32"/>
        <end position="54"/>
    </location>
</feature>
<protein>
    <submittedName>
        <fullName evidence="2">Uncharacterized protein</fullName>
    </submittedName>
</protein>
<dbReference type="AlphaFoldDB" id="A0A3T1D4A1"/>
<evidence type="ECO:0000313" key="2">
    <source>
        <dbReference type="EMBL" id="BBI32924.1"/>
    </source>
</evidence>
<evidence type="ECO:0000313" key="3">
    <source>
        <dbReference type="Proteomes" id="UP000289856"/>
    </source>
</evidence>
<dbReference type="EMBL" id="AP019400">
    <property type="protein sequence ID" value="BBI32924.1"/>
    <property type="molecule type" value="Genomic_DNA"/>
</dbReference>
<evidence type="ECO:0000256" key="1">
    <source>
        <dbReference type="SAM" id="Phobius"/>
    </source>
</evidence>
<accession>A0A3T1D4A1</accession>
<name>A0A3T1D4A1_9BACL</name>
<dbReference type="KEGG" id="cohn:KCTCHS21_23230"/>
<gene>
    <name evidence="2" type="ORF">KCTCHS21_23230</name>
</gene>
<dbReference type="RefSeq" id="WP_157994022.1">
    <property type="nucleotide sequence ID" value="NZ_AP019400.1"/>
</dbReference>
<keyword evidence="1" id="KW-1133">Transmembrane helix</keyword>
<reference evidence="2 3" key="1">
    <citation type="submission" date="2019-01" db="EMBL/GenBank/DDBJ databases">
        <title>Complete genome sequence of Cohnella hallensis HS21 isolated from Korean fir (Abies koreana) rhizospheric soil.</title>
        <authorList>
            <person name="Jiang L."/>
            <person name="Kang S.W."/>
            <person name="Kim S."/>
            <person name="Jung J."/>
            <person name="Kim C.Y."/>
            <person name="Kim D.H."/>
            <person name="Kim S.W."/>
            <person name="Lee J."/>
        </authorList>
    </citation>
    <scope>NUCLEOTIDE SEQUENCE [LARGE SCALE GENOMIC DNA]</scope>
    <source>
        <strain evidence="2 3">HS21</strain>
    </source>
</reference>
<proteinExistence type="predicted"/>
<organism evidence="2 3">
    <name type="scientific">Cohnella abietis</name>
    <dbReference type="NCBI Taxonomy" id="2507935"/>
    <lineage>
        <taxon>Bacteria</taxon>
        <taxon>Bacillati</taxon>
        <taxon>Bacillota</taxon>
        <taxon>Bacilli</taxon>
        <taxon>Bacillales</taxon>
        <taxon>Paenibacillaceae</taxon>
        <taxon>Cohnella</taxon>
    </lineage>
</organism>
<keyword evidence="3" id="KW-1185">Reference proteome</keyword>
<sequence length="56" mass="6039">MVGIKEFTQEVNGVSEIQNELKKMNSDSKRNYIIGLTGAITGVLGLIVAIVALFKS</sequence>
<dbReference type="Proteomes" id="UP000289856">
    <property type="component" value="Chromosome"/>
</dbReference>
<keyword evidence="1" id="KW-0812">Transmembrane</keyword>
<keyword evidence="1" id="KW-0472">Membrane</keyword>